<dbReference type="GO" id="GO:0015031">
    <property type="term" value="P:protein transport"/>
    <property type="evidence" value="ECO:0007669"/>
    <property type="project" value="UniProtKB-KW"/>
</dbReference>
<dbReference type="Gene3D" id="1.10.510.10">
    <property type="entry name" value="Transferase(Phosphotransferase) domain 1"/>
    <property type="match status" value="1"/>
</dbReference>
<evidence type="ECO:0000256" key="11">
    <source>
        <dbReference type="ARBA" id="ARBA00023203"/>
    </source>
</evidence>
<keyword evidence="9" id="KW-0653">Protein transport</keyword>
<dbReference type="GO" id="GO:0045010">
    <property type="term" value="P:actin nucleation"/>
    <property type="evidence" value="ECO:0007669"/>
    <property type="project" value="InterPro"/>
</dbReference>
<dbReference type="GO" id="GO:0005886">
    <property type="term" value="C:plasma membrane"/>
    <property type="evidence" value="ECO:0007669"/>
    <property type="project" value="UniProtKB-SubCell"/>
</dbReference>
<organism evidence="15 16">
    <name type="scientific">Knipowitschia caucasica</name>
    <name type="common">Caucasian dwarf goby</name>
    <name type="synonym">Pomatoschistus caucasicus</name>
    <dbReference type="NCBI Taxonomy" id="637954"/>
    <lineage>
        <taxon>Eukaryota</taxon>
        <taxon>Metazoa</taxon>
        <taxon>Chordata</taxon>
        <taxon>Craniata</taxon>
        <taxon>Vertebrata</taxon>
        <taxon>Euteleostomi</taxon>
        <taxon>Actinopterygii</taxon>
        <taxon>Neopterygii</taxon>
        <taxon>Teleostei</taxon>
        <taxon>Neoteleostei</taxon>
        <taxon>Acanthomorphata</taxon>
        <taxon>Gobiaria</taxon>
        <taxon>Gobiiformes</taxon>
        <taxon>Gobioidei</taxon>
        <taxon>Gobiidae</taxon>
        <taxon>Gobiinae</taxon>
        <taxon>Knipowitschia</taxon>
    </lineage>
</organism>
<evidence type="ECO:0000313" key="15">
    <source>
        <dbReference type="EMBL" id="CAL1592420.1"/>
    </source>
</evidence>
<feature type="domain" description="KIND" evidence="14">
    <location>
        <begin position="1"/>
        <end position="129"/>
    </location>
</feature>
<dbReference type="GO" id="GO:0003779">
    <property type="term" value="F:actin binding"/>
    <property type="evidence" value="ECO:0007669"/>
    <property type="project" value="UniProtKB-KW"/>
</dbReference>
<dbReference type="GO" id="GO:0036089">
    <property type="term" value="P:cleavage furrow formation"/>
    <property type="evidence" value="ECO:0007669"/>
    <property type="project" value="TreeGrafter"/>
</dbReference>
<evidence type="ECO:0000256" key="8">
    <source>
        <dbReference type="ARBA" id="ARBA00022737"/>
    </source>
</evidence>
<keyword evidence="8" id="KW-0677">Repeat</keyword>
<dbReference type="PROSITE" id="PS51377">
    <property type="entry name" value="KIND"/>
    <property type="match status" value="1"/>
</dbReference>
<evidence type="ECO:0000259" key="14">
    <source>
        <dbReference type="PROSITE" id="PS51377"/>
    </source>
</evidence>
<dbReference type="GO" id="GO:0030041">
    <property type="term" value="P:actin filament polymerization"/>
    <property type="evidence" value="ECO:0007669"/>
    <property type="project" value="TreeGrafter"/>
</dbReference>
<evidence type="ECO:0000256" key="12">
    <source>
        <dbReference type="ARBA" id="ARBA00023212"/>
    </source>
</evidence>
<dbReference type="Pfam" id="PF16474">
    <property type="entry name" value="KIND"/>
    <property type="match status" value="1"/>
</dbReference>
<gene>
    <name evidence="15" type="ORF">KC01_LOCUS21671</name>
</gene>
<protein>
    <recommendedName>
        <fullName evidence="14">KIND domain-containing protein</fullName>
    </recommendedName>
</protein>
<name>A0AAV2KTX7_KNICA</name>
<keyword evidence="10" id="KW-0472">Membrane</keyword>
<evidence type="ECO:0000256" key="13">
    <source>
        <dbReference type="ARBA" id="ARBA00023329"/>
    </source>
</evidence>
<keyword evidence="12" id="KW-0206">Cytoskeleton</keyword>
<comment type="similarity">
    <text evidence="4">Belongs to the spire family.</text>
</comment>
<reference evidence="15 16" key="1">
    <citation type="submission" date="2024-04" db="EMBL/GenBank/DDBJ databases">
        <authorList>
            <person name="Waldvogel A.-M."/>
            <person name="Schoenle A."/>
        </authorList>
    </citation>
    <scope>NUCLEOTIDE SEQUENCE [LARGE SCALE GENOMIC DNA]</scope>
</reference>
<proteinExistence type="inferred from homology"/>
<evidence type="ECO:0000256" key="2">
    <source>
        <dbReference type="ARBA" id="ARBA00004245"/>
    </source>
</evidence>
<keyword evidence="7" id="KW-0963">Cytoplasm</keyword>
<evidence type="ECO:0000256" key="4">
    <source>
        <dbReference type="ARBA" id="ARBA00010956"/>
    </source>
</evidence>
<dbReference type="GO" id="GO:0030659">
    <property type="term" value="C:cytoplasmic vesicle membrane"/>
    <property type="evidence" value="ECO:0007669"/>
    <property type="project" value="UniProtKB-SubCell"/>
</dbReference>
<keyword evidence="11" id="KW-0009">Actin-binding</keyword>
<dbReference type="GO" id="GO:0005938">
    <property type="term" value="C:cell cortex"/>
    <property type="evidence" value="ECO:0007669"/>
    <property type="project" value="TreeGrafter"/>
</dbReference>
<accession>A0AAV2KTX7</accession>
<keyword evidence="5" id="KW-0813">Transport</keyword>
<evidence type="ECO:0000256" key="9">
    <source>
        <dbReference type="ARBA" id="ARBA00022927"/>
    </source>
</evidence>
<evidence type="ECO:0000256" key="5">
    <source>
        <dbReference type="ARBA" id="ARBA00022448"/>
    </source>
</evidence>
<dbReference type="GO" id="GO:0051295">
    <property type="term" value="P:establishment of meiotic spindle localization"/>
    <property type="evidence" value="ECO:0007669"/>
    <property type="project" value="TreeGrafter"/>
</dbReference>
<evidence type="ECO:0000256" key="1">
    <source>
        <dbReference type="ARBA" id="ARBA00004180"/>
    </source>
</evidence>
<dbReference type="GO" id="GO:0005856">
    <property type="term" value="C:cytoskeleton"/>
    <property type="evidence" value="ECO:0007669"/>
    <property type="project" value="UniProtKB-SubCell"/>
</dbReference>
<dbReference type="GO" id="GO:0040038">
    <property type="term" value="P:polar body extrusion after meiotic divisions"/>
    <property type="evidence" value="ECO:0007669"/>
    <property type="project" value="TreeGrafter"/>
</dbReference>
<evidence type="ECO:0000256" key="6">
    <source>
        <dbReference type="ARBA" id="ARBA00022475"/>
    </source>
</evidence>
<evidence type="ECO:0000256" key="3">
    <source>
        <dbReference type="ARBA" id="ARBA00004413"/>
    </source>
</evidence>
<evidence type="ECO:0000313" key="16">
    <source>
        <dbReference type="Proteomes" id="UP001497482"/>
    </source>
</evidence>
<keyword evidence="16" id="KW-1185">Reference proteome</keyword>
<evidence type="ECO:0000256" key="7">
    <source>
        <dbReference type="ARBA" id="ARBA00022490"/>
    </source>
</evidence>
<comment type="subcellular location">
    <subcellularLocation>
        <location evidence="3">Cell membrane</location>
        <topology evidence="3">Peripheral membrane protein</topology>
        <orientation evidence="3">Cytoplasmic side</orientation>
    </subcellularLocation>
    <subcellularLocation>
        <location evidence="2">Cytoplasm</location>
        <location evidence="2">Cytoskeleton</location>
    </subcellularLocation>
    <subcellularLocation>
        <location evidence="1">Cytoplasmic vesicle membrane</location>
        <topology evidence="1">Peripheral membrane protein</topology>
        <orientation evidence="1">Cytoplasmic side</orientation>
    </subcellularLocation>
</comment>
<evidence type="ECO:0000256" key="10">
    <source>
        <dbReference type="ARBA" id="ARBA00023136"/>
    </source>
</evidence>
<dbReference type="PANTHER" id="PTHR21345:SF5">
    <property type="entry name" value="PROTEIN SPIRE HOMOLOG 2"/>
    <property type="match status" value="1"/>
</dbReference>
<dbReference type="AlphaFoldDB" id="A0AAV2KTX7"/>
<dbReference type="SMART" id="SM00750">
    <property type="entry name" value="KIND"/>
    <property type="match status" value="1"/>
</dbReference>
<dbReference type="PANTHER" id="PTHR21345">
    <property type="entry name" value="SPIRE"/>
    <property type="match status" value="1"/>
</dbReference>
<keyword evidence="13" id="KW-0968">Cytoplasmic vesicle</keyword>
<sequence length="142" mass="15551">MGEECFSREPSVTLEPRLQQKACSQSPVVQTLGVAIYRALDWGLDSSEERELSPQLECLIEGMVGGEEGNGAGSGAFDEGYSEPEAACRPVCSLRQVMALCSCRLVEPSLAPEHYQAVVRALFVETLELQTFLQKIRNAKQV</sequence>
<dbReference type="InterPro" id="IPR029901">
    <property type="entry name" value="Spire"/>
</dbReference>
<dbReference type="GO" id="GO:0008017">
    <property type="term" value="F:microtubule binding"/>
    <property type="evidence" value="ECO:0007669"/>
    <property type="project" value="TreeGrafter"/>
</dbReference>
<dbReference type="GO" id="GO:0051639">
    <property type="term" value="P:actin filament network formation"/>
    <property type="evidence" value="ECO:0007669"/>
    <property type="project" value="TreeGrafter"/>
</dbReference>
<dbReference type="InterPro" id="IPR011019">
    <property type="entry name" value="KIND_dom"/>
</dbReference>
<keyword evidence="6" id="KW-1003">Cell membrane</keyword>
<dbReference type="GO" id="GO:0048193">
    <property type="term" value="P:Golgi vesicle transport"/>
    <property type="evidence" value="ECO:0007669"/>
    <property type="project" value="TreeGrafter"/>
</dbReference>
<dbReference type="EMBL" id="OZ035824">
    <property type="protein sequence ID" value="CAL1592420.1"/>
    <property type="molecule type" value="Genomic_DNA"/>
</dbReference>
<dbReference type="Proteomes" id="UP001497482">
    <property type="component" value="Chromosome 2"/>
</dbReference>